<sequence length="178" mass="19916">MSDDADTGPGPSLEARKNNHLGTFYLTDDERKHGYELRFLEGWGGKALGQSRHSPQKSLLANEGRNRVGGEKNHVMASCSTTEPCTAHICGKMEDGFRDSGQGDSVPLAHTTQNHRFSRPAVLLYGRGKPYGRCFEQCRCFSTRSISGHSRYWLDGPSLVEPVPRGTWSRVFSFFYQE</sequence>
<organism evidence="2 3">
    <name type="scientific">Pseudomassariella vexata</name>
    <dbReference type="NCBI Taxonomy" id="1141098"/>
    <lineage>
        <taxon>Eukaryota</taxon>
        <taxon>Fungi</taxon>
        <taxon>Dikarya</taxon>
        <taxon>Ascomycota</taxon>
        <taxon>Pezizomycotina</taxon>
        <taxon>Sordariomycetes</taxon>
        <taxon>Xylariomycetidae</taxon>
        <taxon>Amphisphaeriales</taxon>
        <taxon>Pseudomassariaceae</taxon>
        <taxon>Pseudomassariella</taxon>
    </lineage>
</organism>
<reference evidence="2 3" key="1">
    <citation type="submission" date="2016-07" db="EMBL/GenBank/DDBJ databases">
        <title>Pervasive Adenine N6-methylation of Active Genes in Fungi.</title>
        <authorList>
            <consortium name="DOE Joint Genome Institute"/>
            <person name="Mondo S.J."/>
            <person name="Dannebaum R.O."/>
            <person name="Kuo R.C."/>
            <person name="Labutti K."/>
            <person name="Haridas S."/>
            <person name="Kuo A."/>
            <person name="Salamov A."/>
            <person name="Ahrendt S.R."/>
            <person name="Lipzen A."/>
            <person name="Sullivan W."/>
            <person name="Andreopoulos W.B."/>
            <person name="Clum A."/>
            <person name="Lindquist E."/>
            <person name="Daum C."/>
            <person name="Ramamoorthy G.K."/>
            <person name="Gryganskyi A."/>
            <person name="Culley D."/>
            <person name="Magnuson J.K."/>
            <person name="James T.Y."/>
            <person name="O'Malley M.A."/>
            <person name="Stajich J.E."/>
            <person name="Spatafora J.W."/>
            <person name="Visel A."/>
            <person name="Grigoriev I.V."/>
        </authorList>
    </citation>
    <scope>NUCLEOTIDE SEQUENCE [LARGE SCALE GENOMIC DNA]</scope>
    <source>
        <strain evidence="2 3">CBS 129021</strain>
    </source>
</reference>
<comment type="caution">
    <text evidence="2">The sequence shown here is derived from an EMBL/GenBank/DDBJ whole genome shotgun (WGS) entry which is preliminary data.</text>
</comment>
<dbReference type="AlphaFoldDB" id="A0A1Y2EDH7"/>
<dbReference type="RefSeq" id="XP_040719578.1">
    <property type="nucleotide sequence ID" value="XM_040865736.1"/>
</dbReference>
<name>A0A1Y2EDH7_9PEZI</name>
<accession>A0A1Y2EDH7</accession>
<dbReference type="GeneID" id="63781948"/>
<dbReference type="InParanoid" id="A0A1Y2EDH7"/>
<proteinExistence type="predicted"/>
<feature type="region of interest" description="Disordered" evidence="1">
    <location>
        <begin position="46"/>
        <end position="66"/>
    </location>
</feature>
<evidence type="ECO:0000313" key="3">
    <source>
        <dbReference type="Proteomes" id="UP000193689"/>
    </source>
</evidence>
<keyword evidence="3" id="KW-1185">Reference proteome</keyword>
<gene>
    <name evidence="2" type="ORF">BCR38DRAFT_89437</name>
</gene>
<dbReference type="Proteomes" id="UP000193689">
    <property type="component" value="Unassembled WGS sequence"/>
</dbReference>
<protein>
    <submittedName>
        <fullName evidence="2">Uncharacterized protein</fullName>
    </submittedName>
</protein>
<evidence type="ECO:0000313" key="2">
    <source>
        <dbReference type="EMBL" id="ORY69628.1"/>
    </source>
</evidence>
<evidence type="ECO:0000256" key="1">
    <source>
        <dbReference type="SAM" id="MobiDB-lite"/>
    </source>
</evidence>
<dbReference type="EMBL" id="MCFJ01000002">
    <property type="protein sequence ID" value="ORY69628.1"/>
    <property type="molecule type" value="Genomic_DNA"/>
</dbReference>